<dbReference type="GeneID" id="95967081"/>
<keyword evidence="1" id="KW-0472">Membrane</keyword>
<dbReference type="AlphaFoldDB" id="A0AAX4NEA6"/>
<feature type="transmembrane region" description="Helical" evidence="1">
    <location>
        <begin position="36"/>
        <end position="54"/>
    </location>
</feature>
<protein>
    <submittedName>
        <fullName evidence="2">Uncharacterized protein</fullName>
    </submittedName>
</protein>
<dbReference type="RefSeq" id="WP_393971774.1">
    <property type="nucleotide sequence ID" value="NZ_CP133772.1"/>
</dbReference>
<dbReference type="KEGG" id="omr:OXIME_000357"/>
<accession>A0AAX4NEA6</accession>
<proteinExistence type="predicted"/>
<gene>
    <name evidence="2" type="ORF">OXIME_000357</name>
</gene>
<evidence type="ECO:0000313" key="2">
    <source>
        <dbReference type="EMBL" id="WYX99813.1"/>
    </source>
</evidence>
<name>A0AAX4NEA6_9ARCH</name>
<organism evidence="2 3">
    <name type="scientific">Oxyplasma meridianum</name>
    <dbReference type="NCBI Taxonomy" id="3073602"/>
    <lineage>
        <taxon>Archaea</taxon>
        <taxon>Methanobacteriati</taxon>
        <taxon>Thermoplasmatota</taxon>
        <taxon>Thermoplasmata</taxon>
        <taxon>Thermoplasmatales</taxon>
        <taxon>Thermoplasmataceae</taxon>
        <taxon>Oxyplasma</taxon>
    </lineage>
</organism>
<keyword evidence="1" id="KW-1133">Transmembrane helix</keyword>
<evidence type="ECO:0000256" key="1">
    <source>
        <dbReference type="SAM" id="Phobius"/>
    </source>
</evidence>
<evidence type="ECO:0000313" key="3">
    <source>
        <dbReference type="Proteomes" id="UP001451606"/>
    </source>
</evidence>
<dbReference type="EMBL" id="CP133772">
    <property type="protein sequence ID" value="WYX99813.1"/>
    <property type="molecule type" value="Genomic_DNA"/>
</dbReference>
<sequence>MKHVLKSRYRYPLFALGLFLIELGGLLLYFLKIPMYGVEIFAIIGFIIFLSSFLA</sequence>
<reference evidence="2 3" key="1">
    <citation type="submission" date="2023-09" db="EMBL/GenBank/DDBJ databases">
        <authorList>
            <person name="Golyshina O.V."/>
            <person name="Lunev E.A."/>
            <person name="Bargiela R."/>
            <person name="Gaines M.C."/>
            <person name="Daum B."/>
            <person name="Bale N.J."/>
            <person name="Koenen M."/>
            <person name="Sinninghe Damst J.S."/>
            <person name="Yakimov M."/>
            <person name="Golyshin P.N."/>
        </authorList>
    </citation>
    <scope>NUCLEOTIDE SEQUENCE [LARGE SCALE GENOMIC DNA]</scope>
    <source>
        <strain evidence="2 3">M1</strain>
    </source>
</reference>
<keyword evidence="1" id="KW-0812">Transmembrane</keyword>
<dbReference type="Proteomes" id="UP001451606">
    <property type="component" value="Chromosome"/>
</dbReference>
<keyword evidence="3" id="KW-1185">Reference proteome</keyword>
<feature type="transmembrane region" description="Helical" evidence="1">
    <location>
        <begin position="12"/>
        <end position="30"/>
    </location>
</feature>